<dbReference type="Gene3D" id="3.40.190.10">
    <property type="entry name" value="Periplasmic binding protein-like II"/>
    <property type="match status" value="2"/>
</dbReference>
<evidence type="ECO:0000256" key="2">
    <source>
        <dbReference type="ARBA" id="ARBA00022448"/>
    </source>
</evidence>
<feature type="chain" id="PRO_5039214134" evidence="4">
    <location>
        <begin position="23"/>
        <end position="415"/>
    </location>
</feature>
<dbReference type="InterPro" id="IPR006059">
    <property type="entry name" value="SBP"/>
</dbReference>
<evidence type="ECO:0000256" key="4">
    <source>
        <dbReference type="SAM" id="SignalP"/>
    </source>
</evidence>
<keyword evidence="6" id="KW-1185">Reference proteome</keyword>
<gene>
    <name evidence="5" type="ORF">SAMN05421659_102155</name>
</gene>
<keyword evidence="2" id="KW-0813">Transport</keyword>
<proteinExistence type="inferred from homology"/>
<dbReference type="PANTHER" id="PTHR30061:SF50">
    <property type="entry name" value="MALTOSE_MALTODEXTRIN-BINDING PERIPLASMIC PROTEIN"/>
    <property type="match status" value="1"/>
</dbReference>
<accession>A0A1I0MVA3</accession>
<dbReference type="PANTHER" id="PTHR30061">
    <property type="entry name" value="MALTOSE-BINDING PERIPLASMIC PROTEIN"/>
    <property type="match status" value="1"/>
</dbReference>
<evidence type="ECO:0000256" key="3">
    <source>
        <dbReference type="ARBA" id="ARBA00022729"/>
    </source>
</evidence>
<feature type="signal peptide" evidence="4">
    <location>
        <begin position="1"/>
        <end position="22"/>
    </location>
</feature>
<dbReference type="RefSeq" id="WP_092450517.1">
    <property type="nucleotide sequence ID" value="NZ_FOJI01000002.1"/>
</dbReference>
<dbReference type="Proteomes" id="UP000199701">
    <property type="component" value="Unassembled WGS sequence"/>
</dbReference>
<dbReference type="OrthoDB" id="9764072at2"/>
<dbReference type="GO" id="GO:0042956">
    <property type="term" value="P:maltodextrin transmembrane transport"/>
    <property type="evidence" value="ECO:0007669"/>
    <property type="project" value="TreeGrafter"/>
</dbReference>
<evidence type="ECO:0000256" key="1">
    <source>
        <dbReference type="ARBA" id="ARBA00008520"/>
    </source>
</evidence>
<keyword evidence="3 4" id="KW-0732">Signal</keyword>
<dbReference type="AlphaFoldDB" id="A0A1I0MVA3"/>
<dbReference type="Pfam" id="PF13416">
    <property type="entry name" value="SBP_bac_8"/>
    <property type="match status" value="1"/>
</dbReference>
<organism evidence="5 6">
    <name type="scientific">[Clostridium] fimetarium</name>
    <dbReference type="NCBI Taxonomy" id="99656"/>
    <lineage>
        <taxon>Bacteria</taxon>
        <taxon>Bacillati</taxon>
        <taxon>Bacillota</taxon>
        <taxon>Clostridia</taxon>
        <taxon>Lachnospirales</taxon>
        <taxon>Lachnospiraceae</taxon>
    </lineage>
</organism>
<name>A0A1I0MVA3_9FIRM</name>
<dbReference type="GO" id="GO:1901982">
    <property type="term" value="F:maltose binding"/>
    <property type="evidence" value="ECO:0007669"/>
    <property type="project" value="TreeGrafter"/>
</dbReference>
<evidence type="ECO:0000313" key="5">
    <source>
        <dbReference type="EMBL" id="SEV92317.1"/>
    </source>
</evidence>
<evidence type="ECO:0000313" key="6">
    <source>
        <dbReference type="Proteomes" id="UP000199701"/>
    </source>
</evidence>
<dbReference type="EMBL" id="FOJI01000002">
    <property type="protein sequence ID" value="SEV92317.1"/>
    <property type="molecule type" value="Genomic_DNA"/>
</dbReference>
<reference evidence="5 6" key="1">
    <citation type="submission" date="2016-10" db="EMBL/GenBank/DDBJ databases">
        <authorList>
            <person name="de Groot N.N."/>
        </authorList>
    </citation>
    <scope>NUCLEOTIDE SEQUENCE [LARGE SCALE GENOMIC DNA]</scope>
    <source>
        <strain evidence="5 6">DSM 9179</strain>
    </source>
</reference>
<sequence length="415" mass="44897">MKMKKIMVLFLITAICVTSVFGCGKSNSTSTETQAVVKATVKVWGPAEDQSTEQGQWLQTMCDKFNAEHPEWDITYEYSVCSEGDVAKTIPQDPSNSGDVYFFANDQIQTLIDANAISKIGGETADYVKSTNSSAIVDSVSVDGNIYGVPFTTNTWFMYYDKSKFTEADVKNLDTMLTKKKVAFPLTTAWYVASFYLANGCTMFDDGKNNAAGISFAGDKGVAVTKYLVNLAKNSNFVNDADGVGIAGLRDGSISAMFSGSWDYKSVKGILGDNFAAKELPTITIDGKQQQLKSFAGSKAIGVNPNCKNPQIAVALAKYLGSKDAQSEHYKLRSVIPCNTELLNTSEIKADVLVTAQNNTFEKTSVMQPFVTGMNNFWTPAENFGKSIVNGEITLDNAADKTTAFNKAINTAGVN</sequence>
<dbReference type="STRING" id="99656.SAMN05421659_102155"/>
<protein>
    <submittedName>
        <fullName evidence="5">Arabinogalactan oligomer / maltooligosaccharide transport system substrate-binding protein</fullName>
    </submittedName>
</protein>
<dbReference type="SUPFAM" id="SSF53850">
    <property type="entry name" value="Periplasmic binding protein-like II"/>
    <property type="match status" value="1"/>
</dbReference>
<dbReference type="CDD" id="cd13655">
    <property type="entry name" value="PBP2_oligosaccharide_1"/>
    <property type="match status" value="1"/>
</dbReference>
<dbReference type="GO" id="GO:0015768">
    <property type="term" value="P:maltose transport"/>
    <property type="evidence" value="ECO:0007669"/>
    <property type="project" value="TreeGrafter"/>
</dbReference>
<comment type="similarity">
    <text evidence="1">Belongs to the bacterial solute-binding protein 1 family.</text>
</comment>
<dbReference type="PROSITE" id="PS51257">
    <property type="entry name" value="PROKAR_LIPOPROTEIN"/>
    <property type="match status" value="1"/>
</dbReference>
<dbReference type="GO" id="GO:0055052">
    <property type="term" value="C:ATP-binding cassette (ABC) transporter complex, substrate-binding subunit-containing"/>
    <property type="evidence" value="ECO:0007669"/>
    <property type="project" value="TreeGrafter"/>
</dbReference>